<reference evidence="3" key="2">
    <citation type="journal article" date="2023" name="Microbiol Resour">
        <title>Decontamination and Annotation of the Draft Genome Sequence of the Oomycete Lagenidium giganteum ARSEF 373.</title>
        <authorList>
            <person name="Morgan W.R."/>
            <person name="Tartar A."/>
        </authorList>
    </citation>
    <scope>NUCLEOTIDE SEQUENCE</scope>
    <source>
        <strain evidence="3">ARSEF 373</strain>
    </source>
</reference>
<feature type="region of interest" description="Disordered" evidence="2">
    <location>
        <begin position="81"/>
        <end position="122"/>
    </location>
</feature>
<accession>A0AAV2Z986</accession>
<feature type="region of interest" description="Disordered" evidence="2">
    <location>
        <begin position="31"/>
        <end position="67"/>
    </location>
</feature>
<feature type="region of interest" description="Disordered" evidence="2">
    <location>
        <begin position="562"/>
        <end position="609"/>
    </location>
</feature>
<evidence type="ECO:0000256" key="2">
    <source>
        <dbReference type="SAM" id="MobiDB-lite"/>
    </source>
</evidence>
<sequence length="741" mass="81266">MPRTSLVILIGSPSCVDTSSPKSTTLPQFQHVLHKPSPHGRNAVTSHKSRPRNQQEHASTDDIHQVAVPNSFSLPIASIRTPVKDHHTADPDIPGKGLLTGSRSPSASTARSRQRTPSKRTQMEADRLEAIEHENLRLQQRIQKISTSHKHHVTQSPDGSIYEMSSILNNKRVLHDYNKKQEQVKIWTENQALLKRLRSAKSTLKSKEWEKDDKWNRHYLKAQEKRRHALQNEMQREMQKVVEASPQSAVQKQRAVEQSSAGKRSRKAGGPTVLDALGDDEHVPSSAPQSAATRRVRHAAALEKRSSSDRAVGSDAIPLTAAANHRRIMLLRKQKKSTTVVTGDESARTDGSGDCDGGMQSTRAQDGTSGSEVEQDDDTEKHSKWLADTDVVSVRFTFSRQGARGESAETATDKLRIIDSLALRMDRSEAAPFSPAVEIEGVLESMFELDRPGQPPPAEPSYLALPDVDDEIVNSAVFEALQACIDEVARLEEEEPEEVLGDQHEVDNGQSGMRILTEHATNETLLGTADEPSRHGDECGDVEQVITLVADGVVDEAVTDTTIDVAGVEEPRDVATSQAPPEKGADEPSSTRSAVANDSSFDDPDNPDEASIAPVVVAVLPVETEGEIHADDHAYDEAFDDDEHQDEFEPEGEEQEPEQNASHDKLDDVADMVDAVAIDEASAYGSEFDDDAEYSAAMMDAASPSKGESHLDHHHPVLAPMAQEPTEYDDDAYDDAYDEEE</sequence>
<dbReference type="PANTHER" id="PTHR33768:SF3">
    <property type="entry name" value="MIP11318P"/>
    <property type="match status" value="1"/>
</dbReference>
<evidence type="ECO:0000313" key="3">
    <source>
        <dbReference type="EMBL" id="DBA02395.1"/>
    </source>
</evidence>
<feature type="compositionally biased region" description="Acidic residues" evidence="2">
    <location>
        <begin position="726"/>
        <end position="741"/>
    </location>
</feature>
<dbReference type="Pfam" id="PF13879">
    <property type="entry name" value="Hmw_CFAP97"/>
    <property type="match status" value="1"/>
</dbReference>
<feature type="region of interest" description="Disordered" evidence="2">
    <location>
        <begin position="334"/>
        <end position="383"/>
    </location>
</feature>
<protein>
    <submittedName>
        <fullName evidence="3">Uncharacterized protein</fullName>
    </submittedName>
</protein>
<dbReference type="PANTHER" id="PTHR33768">
    <property type="entry name" value="MIP11318P"/>
    <property type="match status" value="1"/>
</dbReference>
<feature type="region of interest" description="Disordered" evidence="2">
    <location>
        <begin position="243"/>
        <end position="295"/>
    </location>
</feature>
<feature type="compositionally biased region" description="Acidic residues" evidence="2">
    <location>
        <begin position="637"/>
        <end position="657"/>
    </location>
</feature>
<evidence type="ECO:0000313" key="4">
    <source>
        <dbReference type="Proteomes" id="UP001146120"/>
    </source>
</evidence>
<feature type="compositionally biased region" description="Basic and acidic residues" evidence="2">
    <location>
        <begin position="53"/>
        <end position="64"/>
    </location>
</feature>
<dbReference type="InterPro" id="IPR029488">
    <property type="entry name" value="Hmw/CFAP97"/>
</dbReference>
<proteinExistence type="inferred from homology"/>
<reference evidence="3" key="1">
    <citation type="submission" date="2022-11" db="EMBL/GenBank/DDBJ databases">
        <authorList>
            <person name="Morgan W.R."/>
            <person name="Tartar A."/>
        </authorList>
    </citation>
    <scope>NUCLEOTIDE SEQUENCE</scope>
    <source>
        <strain evidence="3">ARSEF 373</strain>
    </source>
</reference>
<feature type="region of interest" description="Disordered" evidence="2">
    <location>
        <begin position="633"/>
        <end position="668"/>
    </location>
</feature>
<gene>
    <name evidence="3" type="ORF">N0F65_007214</name>
</gene>
<dbReference type="AlphaFoldDB" id="A0AAV2Z986"/>
<feature type="compositionally biased region" description="Polar residues" evidence="2">
    <location>
        <begin position="359"/>
        <end position="372"/>
    </location>
</feature>
<feature type="compositionally biased region" description="Polar residues" evidence="2">
    <location>
        <begin position="245"/>
        <end position="262"/>
    </location>
</feature>
<name>A0AAV2Z986_9STRA</name>
<dbReference type="Proteomes" id="UP001146120">
    <property type="component" value="Unassembled WGS sequence"/>
</dbReference>
<dbReference type="EMBL" id="DAKRPA010000032">
    <property type="protein sequence ID" value="DBA02395.1"/>
    <property type="molecule type" value="Genomic_DNA"/>
</dbReference>
<organism evidence="3 4">
    <name type="scientific">Lagenidium giganteum</name>
    <dbReference type="NCBI Taxonomy" id="4803"/>
    <lineage>
        <taxon>Eukaryota</taxon>
        <taxon>Sar</taxon>
        <taxon>Stramenopiles</taxon>
        <taxon>Oomycota</taxon>
        <taxon>Peronosporomycetes</taxon>
        <taxon>Pythiales</taxon>
        <taxon>Pythiaceae</taxon>
    </lineage>
</organism>
<dbReference type="InterPro" id="IPR038792">
    <property type="entry name" value="CFAP97D1/2"/>
</dbReference>
<comment type="caution">
    <text evidence="3">The sequence shown here is derived from an EMBL/GenBank/DDBJ whole genome shotgun (WGS) entry which is preliminary data.</text>
</comment>
<evidence type="ECO:0000256" key="1">
    <source>
        <dbReference type="ARBA" id="ARBA00008315"/>
    </source>
</evidence>
<keyword evidence="4" id="KW-1185">Reference proteome</keyword>
<feature type="region of interest" description="Disordered" evidence="2">
    <location>
        <begin position="695"/>
        <end position="741"/>
    </location>
</feature>
<feature type="compositionally biased region" description="Low complexity" evidence="2">
    <location>
        <begin position="102"/>
        <end position="111"/>
    </location>
</feature>
<comment type="similarity">
    <text evidence="1">Belongs to the CFAP97 family.</text>
</comment>